<dbReference type="InterPro" id="IPR011051">
    <property type="entry name" value="RmlC_Cupin_sf"/>
</dbReference>
<dbReference type="CDD" id="cd06981">
    <property type="entry name" value="cupin_reut_a1446"/>
    <property type="match status" value="1"/>
</dbReference>
<sequence length="113" mass="12664">MQLIMPNLYADLPASLAEELVTTIAQGDHVRIERIVSTGHRSPPEYWYDQPELEWVIVLKGHATLEFEAGKQTPMGPGDHILITAHTKHRVESTSDDEPTVWLAVFFANKGVC</sequence>
<dbReference type="InterPro" id="IPR013096">
    <property type="entry name" value="Cupin_2"/>
</dbReference>
<dbReference type="SUPFAM" id="SSF51182">
    <property type="entry name" value="RmlC-like cupins"/>
    <property type="match status" value="1"/>
</dbReference>
<evidence type="ECO:0000259" key="1">
    <source>
        <dbReference type="Pfam" id="PF07883"/>
    </source>
</evidence>
<accession>A0A5C5Z2M3</accession>
<comment type="caution">
    <text evidence="2">The sequence shown here is derived from an EMBL/GenBank/DDBJ whole genome shotgun (WGS) entry which is preliminary data.</text>
</comment>
<evidence type="ECO:0000313" key="3">
    <source>
        <dbReference type="Proteomes" id="UP000315010"/>
    </source>
</evidence>
<dbReference type="EMBL" id="SJPJ01000001">
    <property type="protein sequence ID" value="TWT81101.1"/>
    <property type="molecule type" value="Genomic_DNA"/>
</dbReference>
<dbReference type="InterPro" id="IPR014710">
    <property type="entry name" value="RmlC-like_jellyroll"/>
</dbReference>
<feature type="domain" description="Cupin type-2" evidence="1">
    <location>
        <begin position="38"/>
        <end position="106"/>
    </location>
</feature>
<dbReference type="Gene3D" id="2.60.120.10">
    <property type="entry name" value="Jelly Rolls"/>
    <property type="match status" value="1"/>
</dbReference>
<dbReference type="Pfam" id="PF07883">
    <property type="entry name" value="Cupin_2"/>
    <property type="match status" value="1"/>
</dbReference>
<name>A0A5C5Z2M3_9BACT</name>
<dbReference type="Proteomes" id="UP000315010">
    <property type="component" value="Unassembled WGS sequence"/>
</dbReference>
<organism evidence="2 3">
    <name type="scientific">Novipirellula herctigrandis</name>
    <dbReference type="NCBI Taxonomy" id="2527986"/>
    <lineage>
        <taxon>Bacteria</taxon>
        <taxon>Pseudomonadati</taxon>
        <taxon>Planctomycetota</taxon>
        <taxon>Planctomycetia</taxon>
        <taxon>Pirellulales</taxon>
        <taxon>Pirellulaceae</taxon>
        <taxon>Novipirellula</taxon>
    </lineage>
</organism>
<keyword evidence="3" id="KW-1185">Reference proteome</keyword>
<proteinExistence type="predicted"/>
<reference evidence="2 3" key="1">
    <citation type="submission" date="2019-02" db="EMBL/GenBank/DDBJ databases">
        <title>Deep-cultivation of Planctomycetes and their phenomic and genomic characterization uncovers novel biology.</title>
        <authorList>
            <person name="Wiegand S."/>
            <person name="Jogler M."/>
            <person name="Boedeker C."/>
            <person name="Pinto D."/>
            <person name="Vollmers J."/>
            <person name="Rivas-Marin E."/>
            <person name="Kohn T."/>
            <person name="Peeters S.H."/>
            <person name="Heuer A."/>
            <person name="Rast P."/>
            <person name="Oberbeckmann S."/>
            <person name="Bunk B."/>
            <person name="Jeske O."/>
            <person name="Meyerdierks A."/>
            <person name="Storesund J.E."/>
            <person name="Kallscheuer N."/>
            <person name="Luecker S."/>
            <person name="Lage O.M."/>
            <person name="Pohl T."/>
            <person name="Merkel B.J."/>
            <person name="Hornburger P."/>
            <person name="Mueller R.-W."/>
            <person name="Bruemmer F."/>
            <person name="Labrenz M."/>
            <person name="Spormann A.M."/>
            <person name="Op Den Camp H."/>
            <person name="Overmann J."/>
            <person name="Amann R."/>
            <person name="Jetten M.S.M."/>
            <person name="Mascher T."/>
            <person name="Medema M.H."/>
            <person name="Devos D.P."/>
            <person name="Kaster A.-K."/>
            <person name="Ovreas L."/>
            <person name="Rohde M."/>
            <person name="Galperin M.Y."/>
            <person name="Jogler C."/>
        </authorList>
    </citation>
    <scope>NUCLEOTIDE SEQUENCE [LARGE SCALE GENOMIC DNA]</scope>
    <source>
        <strain evidence="2 3">CA13</strain>
    </source>
</reference>
<evidence type="ECO:0000313" key="2">
    <source>
        <dbReference type="EMBL" id="TWT81101.1"/>
    </source>
</evidence>
<gene>
    <name evidence="2" type="ORF">CA13_25480</name>
</gene>
<dbReference type="AlphaFoldDB" id="A0A5C5Z2M3"/>
<protein>
    <submittedName>
        <fullName evidence="2">Cupin domain protein</fullName>
    </submittedName>
</protein>